<evidence type="ECO:0000313" key="2">
    <source>
        <dbReference type="EMBL" id="KAG9475624.1"/>
    </source>
</evidence>
<evidence type="ECO:0008006" key="4">
    <source>
        <dbReference type="Google" id="ProtNLM"/>
    </source>
</evidence>
<keyword evidence="1" id="KW-0732">Signal</keyword>
<evidence type="ECO:0000313" key="3">
    <source>
        <dbReference type="Proteomes" id="UP000770717"/>
    </source>
</evidence>
<keyword evidence="3" id="KW-1185">Reference proteome</keyword>
<dbReference type="EMBL" id="WNTK01000012">
    <property type="protein sequence ID" value="KAG9475624.1"/>
    <property type="molecule type" value="Genomic_DNA"/>
</dbReference>
<reference evidence="2" key="1">
    <citation type="thesis" date="2020" institute="ProQuest LLC" country="789 East Eisenhower Parkway, Ann Arbor, MI, USA">
        <title>Comparative Genomics and Chromosome Evolution.</title>
        <authorList>
            <person name="Mudd A.B."/>
        </authorList>
    </citation>
    <scope>NUCLEOTIDE SEQUENCE</scope>
    <source>
        <strain evidence="2">HN-11 Male</strain>
        <tissue evidence="2">Kidney and liver</tissue>
    </source>
</reference>
<sequence length="92" mass="10937">MRFFPSFLMFPFLLKPLWFSWYTGTTLPHPASKTVDQRSKAFIGHHSLNPHCEFNDDCFLVRSLQSFSLCFPIFSVYTYIHNLCKKYSENLF</sequence>
<feature type="signal peptide" evidence="1">
    <location>
        <begin position="1"/>
        <end position="28"/>
    </location>
</feature>
<proteinExistence type="predicted"/>
<feature type="chain" id="PRO_5035232523" description="Secreted protein" evidence="1">
    <location>
        <begin position="29"/>
        <end position="92"/>
    </location>
</feature>
<protein>
    <recommendedName>
        <fullName evidence="4">Secreted protein</fullName>
    </recommendedName>
</protein>
<dbReference type="AlphaFoldDB" id="A0A8J6K528"/>
<evidence type="ECO:0000256" key="1">
    <source>
        <dbReference type="SAM" id="SignalP"/>
    </source>
</evidence>
<dbReference type="Proteomes" id="UP000770717">
    <property type="component" value="Unassembled WGS sequence"/>
</dbReference>
<accession>A0A8J6K528</accession>
<organism evidence="2 3">
    <name type="scientific">Eleutherodactylus coqui</name>
    <name type="common">Puerto Rican coqui</name>
    <dbReference type="NCBI Taxonomy" id="57060"/>
    <lineage>
        <taxon>Eukaryota</taxon>
        <taxon>Metazoa</taxon>
        <taxon>Chordata</taxon>
        <taxon>Craniata</taxon>
        <taxon>Vertebrata</taxon>
        <taxon>Euteleostomi</taxon>
        <taxon>Amphibia</taxon>
        <taxon>Batrachia</taxon>
        <taxon>Anura</taxon>
        <taxon>Neobatrachia</taxon>
        <taxon>Hyloidea</taxon>
        <taxon>Eleutherodactylidae</taxon>
        <taxon>Eleutherodactylinae</taxon>
        <taxon>Eleutherodactylus</taxon>
        <taxon>Eleutherodactylus</taxon>
    </lineage>
</organism>
<gene>
    <name evidence="2" type="ORF">GDO78_003821</name>
</gene>
<name>A0A8J6K528_ELECQ</name>
<comment type="caution">
    <text evidence="2">The sequence shown here is derived from an EMBL/GenBank/DDBJ whole genome shotgun (WGS) entry which is preliminary data.</text>
</comment>